<dbReference type="InterPro" id="IPR011990">
    <property type="entry name" value="TPR-like_helical_dom_sf"/>
</dbReference>
<dbReference type="EMBL" id="JACBAD010001775">
    <property type="protein sequence ID" value="KAF7134035.1"/>
    <property type="molecule type" value="Genomic_DNA"/>
</dbReference>
<accession>A0A8H6PG61</accession>
<dbReference type="SUPFAM" id="SSF48452">
    <property type="entry name" value="TPR-like"/>
    <property type="match status" value="1"/>
</dbReference>
<gene>
    <name evidence="1" type="ORF">CNMCM5793_005615</name>
</gene>
<dbReference type="Proteomes" id="UP000630445">
    <property type="component" value="Unassembled WGS sequence"/>
</dbReference>
<sequence>MSLCAFSWISSYDSVKDNDLSLLAVELRFARYLLLREIEERKESQRKDEDTLQGILKEINQNKRLADGGTDIWCDPIDQKTSKSCFQLSEKSFWESVPTAADYVKRGSDWRYQFYNDMLWLIDRHAGRKKLERGGIAKLIQHIVRMSKEDGDRPMLDQQESCQNDLWEMDKDTDDLPTNRNVAEGLTFLSHTAEDLSPQAAEQALSASSSGLYGSPPGHHLLCLLRAIGKCLPVALLQRIQSPQHRWAEDGSQIQITFREAGLKAPLSYLTPADVAALVTELRNQGSISVADGDAGNFYVCHPRCCSVNESSAEPGKWPLFEALKLLCYIFPRDPFWEPHFESTGRLLLPLLVPVITQCMHYDMPNDMKDAVIETLSSASRLKEAPYDILQKATQLLDGRPEYLHAIVAHRRSVLLRLQADFTGSEQIIEKYNRRPMTAAVGNRLHAIWGHLYVSHLENLLQSQQYQRAYEAIHGWEMSDPPSLMELRVIPSKSIALSKIYRCRGQLREAKEVLQSCHEALLANDVARYQVLCGLADTHCDMGEPELANLLLQAEIRELSKRGKLTRAFRRLLVSSLDIKILQGRYEDAISTVNQLRPLFRGVSRKDVTDQLLHVRTLIASARTLHFQSRFAEAIDQWEEAATVVQGYPSFDQDGFTLAICRLSKCLAYIYVGTDDAAWDVLLKAKTALDSTTPDYWMPTVTTMWLPFIQSEVQRLKDCSLSKPTA</sequence>
<organism evidence="1 2">
    <name type="scientific">Aspergillus hiratsukae</name>
    <dbReference type="NCBI Taxonomy" id="1194566"/>
    <lineage>
        <taxon>Eukaryota</taxon>
        <taxon>Fungi</taxon>
        <taxon>Dikarya</taxon>
        <taxon>Ascomycota</taxon>
        <taxon>Pezizomycotina</taxon>
        <taxon>Eurotiomycetes</taxon>
        <taxon>Eurotiomycetidae</taxon>
        <taxon>Eurotiales</taxon>
        <taxon>Aspergillaceae</taxon>
        <taxon>Aspergillus</taxon>
        <taxon>Aspergillus subgen. Fumigati</taxon>
    </lineage>
</organism>
<keyword evidence="2" id="KW-1185">Reference proteome</keyword>
<dbReference type="AlphaFoldDB" id="A0A8H6PG61"/>
<reference evidence="1" key="1">
    <citation type="submission" date="2020-06" db="EMBL/GenBank/DDBJ databases">
        <title>Draft genome sequences of strains closely related to Aspergillus parafelis and Aspergillus hiratsukae.</title>
        <authorList>
            <person name="Dos Santos R.A.C."/>
            <person name="Rivero-Menendez O."/>
            <person name="Steenwyk J.L."/>
            <person name="Mead M.E."/>
            <person name="Goldman G.H."/>
            <person name="Alastruey-Izquierdo A."/>
            <person name="Rokas A."/>
        </authorList>
    </citation>
    <scope>NUCLEOTIDE SEQUENCE</scope>
    <source>
        <strain evidence="1">CNM-CM5793</strain>
    </source>
</reference>
<name>A0A8H6PG61_9EURO</name>
<proteinExistence type="predicted"/>
<evidence type="ECO:0000313" key="2">
    <source>
        <dbReference type="Proteomes" id="UP000630445"/>
    </source>
</evidence>
<dbReference type="Gene3D" id="1.25.40.10">
    <property type="entry name" value="Tetratricopeptide repeat domain"/>
    <property type="match status" value="1"/>
</dbReference>
<dbReference type="OrthoDB" id="4350869at2759"/>
<evidence type="ECO:0000313" key="1">
    <source>
        <dbReference type="EMBL" id="KAF7134035.1"/>
    </source>
</evidence>
<comment type="caution">
    <text evidence="1">The sequence shown here is derived from an EMBL/GenBank/DDBJ whole genome shotgun (WGS) entry which is preliminary data.</text>
</comment>
<protein>
    <submittedName>
        <fullName evidence="1">Uncharacterized protein</fullName>
    </submittedName>
</protein>